<name>A0A9P0CGI4_9CUCU</name>
<organism evidence="17 18">
    <name type="scientific">Psylliodes chrysocephalus</name>
    <dbReference type="NCBI Taxonomy" id="3402493"/>
    <lineage>
        <taxon>Eukaryota</taxon>
        <taxon>Metazoa</taxon>
        <taxon>Ecdysozoa</taxon>
        <taxon>Arthropoda</taxon>
        <taxon>Hexapoda</taxon>
        <taxon>Insecta</taxon>
        <taxon>Pterygota</taxon>
        <taxon>Neoptera</taxon>
        <taxon>Endopterygota</taxon>
        <taxon>Coleoptera</taxon>
        <taxon>Polyphaga</taxon>
        <taxon>Cucujiformia</taxon>
        <taxon>Chrysomeloidea</taxon>
        <taxon>Chrysomelidae</taxon>
        <taxon>Galerucinae</taxon>
        <taxon>Alticini</taxon>
        <taxon>Psylliodes</taxon>
    </lineage>
</organism>
<evidence type="ECO:0000256" key="15">
    <source>
        <dbReference type="RuleBase" id="RU000488"/>
    </source>
</evidence>
<dbReference type="GO" id="GO:1990544">
    <property type="term" value="P:mitochondrial ATP transmembrane transport"/>
    <property type="evidence" value="ECO:0007669"/>
    <property type="project" value="InterPro"/>
</dbReference>
<dbReference type="InterPro" id="IPR002067">
    <property type="entry name" value="MCP"/>
</dbReference>
<keyword evidence="4 15" id="KW-0813">Transport</keyword>
<keyword evidence="6 14" id="KW-0812">Transmembrane</keyword>
<comment type="catalytic activity">
    <reaction evidence="12">
        <text>ADP(in) + ATP(out) = ADP(out) + ATP(in)</text>
        <dbReference type="Rhea" id="RHEA:34999"/>
        <dbReference type="ChEBI" id="CHEBI:30616"/>
        <dbReference type="ChEBI" id="CHEBI:456216"/>
    </reaction>
    <physiologicalReaction direction="left-to-right" evidence="12">
        <dbReference type="Rhea" id="RHEA:35000"/>
    </physiologicalReaction>
</comment>
<evidence type="ECO:0000256" key="10">
    <source>
        <dbReference type="ARBA" id="ARBA00023128"/>
    </source>
</evidence>
<keyword evidence="8" id="KW-0999">Mitochondrion inner membrane</keyword>
<comment type="subunit">
    <text evidence="3 16">Monomer.</text>
</comment>
<dbReference type="GO" id="GO:0140021">
    <property type="term" value="P:mitochondrial ADP transmembrane transport"/>
    <property type="evidence" value="ECO:0007669"/>
    <property type="project" value="InterPro"/>
</dbReference>
<feature type="repeat" description="Solcar" evidence="14">
    <location>
        <begin position="122"/>
        <end position="208"/>
    </location>
</feature>
<evidence type="ECO:0000256" key="8">
    <source>
        <dbReference type="ARBA" id="ARBA00022792"/>
    </source>
</evidence>
<dbReference type="GO" id="GO:0005471">
    <property type="term" value="F:ATP:ADP antiporter activity"/>
    <property type="evidence" value="ECO:0007669"/>
    <property type="project" value="UniProtKB-UniRule"/>
</dbReference>
<dbReference type="Proteomes" id="UP001153636">
    <property type="component" value="Chromosome 11"/>
</dbReference>
<comment type="function">
    <text evidence="16">Catalyzes the exchange of ADP and ATP across the membrane.</text>
</comment>
<comment type="caution">
    <text evidence="16">Lacks conserved residue(s) required for the propagation of feature annotation.</text>
</comment>
<evidence type="ECO:0000256" key="12">
    <source>
        <dbReference type="ARBA" id="ARBA00024143"/>
    </source>
</evidence>
<dbReference type="PRINTS" id="PR00926">
    <property type="entry name" value="MITOCARRIER"/>
</dbReference>
<dbReference type="GO" id="GO:1901029">
    <property type="term" value="P:negative regulation of mitochondrial outer membrane permeabilization involved in apoptotic signaling pathway"/>
    <property type="evidence" value="ECO:0007669"/>
    <property type="project" value="TreeGrafter"/>
</dbReference>
<keyword evidence="18" id="KW-1185">Reference proteome</keyword>
<evidence type="ECO:0000256" key="16">
    <source>
        <dbReference type="RuleBase" id="RU368008"/>
    </source>
</evidence>
<keyword evidence="5" id="KW-0050">Antiport</keyword>
<feature type="repeat" description="Solcar" evidence="14">
    <location>
        <begin position="17"/>
        <end position="109"/>
    </location>
</feature>
<evidence type="ECO:0000256" key="3">
    <source>
        <dbReference type="ARBA" id="ARBA00011245"/>
    </source>
</evidence>
<dbReference type="PANTHER" id="PTHR45635">
    <property type="entry name" value="ADP,ATP CARRIER PROTEIN 1-RELATED-RELATED"/>
    <property type="match status" value="1"/>
</dbReference>
<dbReference type="PANTHER" id="PTHR45635:SF14">
    <property type="entry name" value="ADP_ATP TRANSLOCASE"/>
    <property type="match status" value="1"/>
</dbReference>
<dbReference type="EMBL" id="OV651823">
    <property type="protein sequence ID" value="CAH1100951.1"/>
    <property type="molecule type" value="Genomic_DNA"/>
</dbReference>
<evidence type="ECO:0000256" key="9">
    <source>
        <dbReference type="ARBA" id="ARBA00022989"/>
    </source>
</evidence>
<evidence type="ECO:0000256" key="2">
    <source>
        <dbReference type="ARBA" id="ARBA00006375"/>
    </source>
</evidence>
<comment type="function">
    <text evidence="13">ADP:ATP antiporter that mediates import of ADP into the mitochondrial matrix for ATP synthesis, and export of ATP out to fuel the cell. Cycles between the cytoplasmic-open state (c-state) and the matrix-open state (m-state): operates by the alternating access mechanism with a single substrate-binding site intermittently exposed to either the cytosolic (c-state) or matrix (m-state) side of the inner mitochondrial membrane.</text>
</comment>
<evidence type="ECO:0000313" key="17">
    <source>
        <dbReference type="EMBL" id="CAH1100951.1"/>
    </source>
</evidence>
<evidence type="ECO:0000256" key="4">
    <source>
        <dbReference type="ARBA" id="ARBA00022448"/>
    </source>
</evidence>
<evidence type="ECO:0000256" key="5">
    <source>
        <dbReference type="ARBA" id="ARBA00022449"/>
    </source>
</evidence>
<accession>A0A9P0CGI4</accession>
<reference evidence="17" key="1">
    <citation type="submission" date="2022-01" db="EMBL/GenBank/DDBJ databases">
        <authorList>
            <person name="King R."/>
        </authorList>
    </citation>
    <scope>NUCLEOTIDE SEQUENCE</scope>
</reference>
<feature type="transmembrane region" description="Helical" evidence="16">
    <location>
        <begin position="179"/>
        <end position="197"/>
    </location>
</feature>
<dbReference type="InterPro" id="IPR023395">
    <property type="entry name" value="MCP_dom_sf"/>
</dbReference>
<keyword evidence="10" id="KW-0496">Mitochondrion</keyword>
<dbReference type="InterPro" id="IPR002113">
    <property type="entry name" value="ADT_euk_type"/>
</dbReference>
<feature type="transmembrane region" description="Helical" evidence="16">
    <location>
        <begin position="217"/>
        <end position="238"/>
    </location>
</feature>
<dbReference type="Gene3D" id="1.50.40.10">
    <property type="entry name" value="Mitochondrial carrier domain"/>
    <property type="match status" value="1"/>
</dbReference>
<comment type="subcellular location">
    <subcellularLocation>
        <location evidence="16">Membrane</location>
        <topology evidence="16">Multi-pass membrane protein</topology>
    </subcellularLocation>
    <subcellularLocation>
        <location evidence="1">Mitochondrion inner membrane</location>
        <topology evidence="1">Multi-pass membrane protein</topology>
    </subcellularLocation>
</comment>
<evidence type="ECO:0000256" key="1">
    <source>
        <dbReference type="ARBA" id="ARBA00004448"/>
    </source>
</evidence>
<gene>
    <name evidence="17" type="ORF">PSYICH_LOCUS2896</name>
</gene>
<dbReference type="PROSITE" id="PS50920">
    <property type="entry name" value="SOLCAR"/>
    <property type="match status" value="3"/>
</dbReference>
<protein>
    <recommendedName>
        <fullName evidence="16">ADP/ATP translocase</fullName>
    </recommendedName>
    <alternativeName>
        <fullName evidence="16">ADP,ATP carrier protein</fullName>
    </alternativeName>
</protein>
<dbReference type="InterPro" id="IPR018108">
    <property type="entry name" value="MCP_transmembrane"/>
</dbReference>
<dbReference type="PRINTS" id="PR00927">
    <property type="entry name" value="ADPTRNSLCASE"/>
</dbReference>
<dbReference type="AlphaFoldDB" id="A0A9P0CGI4"/>
<evidence type="ECO:0000256" key="7">
    <source>
        <dbReference type="ARBA" id="ARBA00022737"/>
    </source>
</evidence>
<evidence type="ECO:0000256" key="11">
    <source>
        <dbReference type="ARBA" id="ARBA00023136"/>
    </source>
</evidence>
<dbReference type="GO" id="GO:0005743">
    <property type="term" value="C:mitochondrial inner membrane"/>
    <property type="evidence" value="ECO:0007669"/>
    <property type="project" value="UniProtKB-SubCell"/>
</dbReference>
<keyword evidence="11 14" id="KW-0472">Membrane</keyword>
<proteinExistence type="inferred from homology"/>
<dbReference type="Pfam" id="PF00153">
    <property type="entry name" value="Mito_carr"/>
    <property type="match status" value="3"/>
</dbReference>
<feature type="repeat" description="Solcar" evidence="14">
    <location>
        <begin position="215"/>
        <end position="304"/>
    </location>
</feature>
<evidence type="ECO:0000313" key="18">
    <source>
        <dbReference type="Proteomes" id="UP001153636"/>
    </source>
</evidence>
<comment type="similarity">
    <text evidence="2 15">Belongs to the mitochondrial carrier (TC 2.A.29) family.</text>
</comment>
<evidence type="ECO:0000256" key="14">
    <source>
        <dbReference type="PROSITE-ProRule" id="PRU00282"/>
    </source>
</evidence>
<keyword evidence="9 16" id="KW-1133">Transmembrane helix</keyword>
<evidence type="ECO:0000256" key="13">
    <source>
        <dbReference type="ARBA" id="ARBA00045250"/>
    </source>
</evidence>
<dbReference type="SUPFAM" id="SSF103506">
    <property type="entry name" value="Mitochondrial carrier"/>
    <property type="match status" value="1"/>
</dbReference>
<sequence>MPKIENEFEKFTHTNTETVIKDFLTAGSTSAMITILEAPLDRVKVMLQVQRADPKISKEKSYKGMFDALIRIPREEGFFSFWRGTQAKIIKAFPNSAFNFTFNGMCYRMLVEGVDRNNNFWAYFYGNLAAGGLAGATSTSILYPLEFSATRTGADIGGKKFTGIIDCMVKTLKADGVPGLYRGFITSVQGIIIYRSAYFGLYDTAKYTLTDPDNVSFFVAFLIATSTTTTAALLAYPFDTVRRRMMMQSGLTDKEIIYKSTLECWRHIIKNEGYLGFYKGGFSNSIAGVGSALVLVSFDKAKQLRVNK</sequence>
<evidence type="ECO:0000256" key="6">
    <source>
        <dbReference type="ARBA" id="ARBA00022692"/>
    </source>
</evidence>
<keyword evidence="7" id="KW-0677">Repeat</keyword>
<dbReference type="OrthoDB" id="270584at2759"/>